<accession>A0A7J6M063</accession>
<keyword evidence="4" id="KW-1185">Reference proteome</keyword>
<organism evidence="3 4">
    <name type="scientific">Perkinsus chesapeaki</name>
    <name type="common">Clam parasite</name>
    <name type="synonym">Perkinsus andrewsi</name>
    <dbReference type="NCBI Taxonomy" id="330153"/>
    <lineage>
        <taxon>Eukaryota</taxon>
        <taxon>Sar</taxon>
        <taxon>Alveolata</taxon>
        <taxon>Perkinsozoa</taxon>
        <taxon>Perkinsea</taxon>
        <taxon>Perkinsida</taxon>
        <taxon>Perkinsidae</taxon>
        <taxon>Perkinsus</taxon>
    </lineage>
</organism>
<dbReference type="SUPFAM" id="SSF47923">
    <property type="entry name" value="Ypt/Rab-GAP domain of gyp1p"/>
    <property type="match status" value="2"/>
</dbReference>
<dbReference type="InterPro" id="IPR011990">
    <property type="entry name" value="TPR-like_helical_dom_sf"/>
</dbReference>
<dbReference type="Pfam" id="PF13424">
    <property type="entry name" value="TPR_12"/>
    <property type="match status" value="2"/>
</dbReference>
<reference evidence="3 4" key="1">
    <citation type="submission" date="2020-04" db="EMBL/GenBank/DDBJ databases">
        <title>Perkinsus chesapeaki whole genome sequence.</title>
        <authorList>
            <person name="Bogema D.R."/>
        </authorList>
    </citation>
    <scope>NUCLEOTIDE SEQUENCE [LARGE SCALE GENOMIC DNA]</scope>
    <source>
        <strain evidence="3">ATCC PRA-425</strain>
    </source>
</reference>
<feature type="domain" description="Rab-GAP TBC" evidence="2">
    <location>
        <begin position="314"/>
        <end position="519"/>
    </location>
</feature>
<dbReference type="Gene3D" id="1.25.40.10">
    <property type="entry name" value="Tetratricopeptide repeat domain"/>
    <property type="match status" value="1"/>
</dbReference>
<dbReference type="SMART" id="SM00164">
    <property type="entry name" value="TBC"/>
    <property type="match status" value="1"/>
</dbReference>
<dbReference type="SMART" id="SM00028">
    <property type="entry name" value="TPR"/>
    <property type="match status" value="3"/>
</dbReference>
<dbReference type="GO" id="GO:0031267">
    <property type="term" value="F:small GTPase binding"/>
    <property type="evidence" value="ECO:0007669"/>
    <property type="project" value="TreeGrafter"/>
</dbReference>
<dbReference type="SUPFAM" id="SSF48452">
    <property type="entry name" value="TPR-like"/>
    <property type="match status" value="1"/>
</dbReference>
<dbReference type="AlphaFoldDB" id="A0A7J6M063"/>
<dbReference type="InterPro" id="IPR050302">
    <property type="entry name" value="Rab_GAP_TBC_domain"/>
</dbReference>
<dbReference type="OrthoDB" id="294251at2759"/>
<comment type="caution">
    <text evidence="3">The sequence shown here is derived from an EMBL/GenBank/DDBJ whole genome shotgun (WGS) entry which is preliminary data.</text>
</comment>
<evidence type="ECO:0000256" key="1">
    <source>
        <dbReference type="SAM" id="MobiDB-lite"/>
    </source>
</evidence>
<sequence length="747" mass="85431">MANSRDDLYNNALCLIRDNKLEEAEKVLKEIFNEVKEDFGEGHKETAQCLMMLGIVLEKQHKFTEAELMLKECLKIREELFGKDSSEVGVTMNVLASIVANQGEDKLGEAEELFIKCVEHAEKVLGHEHPNTAMAYLQLGHTQNAAGKALEAEKNLRICVDIRTRTLGRNHPETIKALMMQSEILKKLGKMEEAEEMKREVEDLKAIHSFDLAAECGRVPVERSQPPQQNIVNSSGYEPRVTVSDLVSAAEVSDRDRWGFEYNEEMAARLNDYEKNFFAAKRARREARFENALKRYGSVGKIPADDMKEFGRKGFPDEHRVEIWCEELEVASVRGEHDEDFYEELLKKELPSKIGRVIEVDLRRTFPHHPDFQEDAVVERLRNVLWAFAAFHPDIGYCQGMNFIAATMMMVVFRGAVTDDDSDREKEKTTFWLFSQFITSDRGLHNSGYYQPGMAALLTDIYAFDRLSSKKASDAHQHLEECGVQDMSWICVEWFQTAYSTVFAFDTVLRIWDPIMTEGWKVLFRVGVAIFKIFQNELDAMDFEEIMQDHKKLTSNFVDHNRLMKVAFYGLGVVVKYLTILGSFAKDSREVEKEATPVHNEIVATGDDENQIAVYEDARARRDAEWHEYAERKNKLDHKQSRNLYDSEGAFLDRVADDESEEPEYANLRSIVSAPNLASLDRDGFDLPPRPPEEEPRVYESRGSLRNRRSLRQTHGLNGHSNSAAAIPYSSEPALDDEKALSSITES</sequence>
<feature type="compositionally biased region" description="Basic and acidic residues" evidence="1">
    <location>
        <begin position="680"/>
        <end position="700"/>
    </location>
</feature>
<dbReference type="EMBL" id="JAAPAO010000279">
    <property type="protein sequence ID" value="KAF4664796.1"/>
    <property type="molecule type" value="Genomic_DNA"/>
</dbReference>
<dbReference type="InterPro" id="IPR000195">
    <property type="entry name" value="Rab-GAP-TBC_dom"/>
</dbReference>
<dbReference type="Pfam" id="PF00566">
    <property type="entry name" value="RabGAP-TBC"/>
    <property type="match status" value="1"/>
</dbReference>
<feature type="region of interest" description="Disordered" evidence="1">
    <location>
        <begin position="679"/>
        <end position="747"/>
    </location>
</feature>
<dbReference type="InterPro" id="IPR035969">
    <property type="entry name" value="Rab-GAP_TBC_sf"/>
</dbReference>
<proteinExistence type="predicted"/>
<dbReference type="Gene3D" id="1.10.8.270">
    <property type="entry name" value="putative rabgap domain of human tbc1 domain family member 14 like domains"/>
    <property type="match status" value="1"/>
</dbReference>
<dbReference type="Proteomes" id="UP000591131">
    <property type="component" value="Unassembled WGS sequence"/>
</dbReference>
<dbReference type="GO" id="GO:0005096">
    <property type="term" value="F:GTPase activator activity"/>
    <property type="evidence" value="ECO:0007669"/>
    <property type="project" value="TreeGrafter"/>
</dbReference>
<gene>
    <name evidence="3" type="ORF">FOL47_004938</name>
</gene>
<dbReference type="Pfam" id="PF13374">
    <property type="entry name" value="TPR_10"/>
    <property type="match status" value="1"/>
</dbReference>
<evidence type="ECO:0000313" key="4">
    <source>
        <dbReference type="Proteomes" id="UP000591131"/>
    </source>
</evidence>
<dbReference type="PANTHER" id="PTHR47219:SF9">
    <property type="entry name" value="GTPASE ACTIVATING PROTEIN AND CENTROSOME-ASSOCIATED, ISOFORM B"/>
    <property type="match status" value="1"/>
</dbReference>
<evidence type="ECO:0000313" key="3">
    <source>
        <dbReference type="EMBL" id="KAF4664796.1"/>
    </source>
</evidence>
<dbReference type="Gene3D" id="1.10.472.80">
    <property type="entry name" value="Ypt/Rab-GAP domain of gyp1p, domain 3"/>
    <property type="match status" value="1"/>
</dbReference>
<name>A0A7J6M063_PERCH</name>
<feature type="compositionally biased region" description="Polar residues" evidence="1">
    <location>
        <begin position="713"/>
        <end position="724"/>
    </location>
</feature>
<protein>
    <recommendedName>
        <fullName evidence="2">Rab-GAP TBC domain-containing protein</fullName>
    </recommendedName>
</protein>
<evidence type="ECO:0000259" key="2">
    <source>
        <dbReference type="PROSITE" id="PS50086"/>
    </source>
</evidence>
<dbReference type="PROSITE" id="PS50086">
    <property type="entry name" value="TBC_RABGAP"/>
    <property type="match status" value="1"/>
</dbReference>
<dbReference type="PANTHER" id="PTHR47219">
    <property type="entry name" value="RAB GTPASE-ACTIVATING PROTEIN 1-LIKE"/>
    <property type="match status" value="1"/>
</dbReference>
<dbReference type="InterPro" id="IPR019734">
    <property type="entry name" value="TPR_rpt"/>
</dbReference>